<dbReference type="Proteomes" id="UP000887159">
    <property type="component" value="Unassembled WGS sequence"/>
</dbReference>
<evidence type="ECO:0000313" key="1">
    <source>
        <dbReference type="EMBL" id="GFX90327.1"/>
    </source>
</evidence>
<comment type="caution">
    <text evidence="1">The sequence shown here is derived from an EMBL/GenBank/DDBJ whole genome shotgun (WGS) entry which is preliminary data.</text>
</comment>
<protein>
    <submittedName>
        <fullName evidence="1">Uncharacterized protein</fullName>
    </submittedName>
</protein>
<accession>A0A8X6RJ25</accession>
<reference evidence="1" key="1">
    <citation type="submission" date="2020-08" db="EMBL/GenBank/DDBJ databases">
        <title>Multicomponent nature underlies the extraordinary mechanical properties of spider dragline silk.</title>
        <authorList>
            <person name="Kono N."/>
            <person name="Nakamura H."/>
            <person name="Mori M."/>
            <person name="Yoshida Y."/>
            <person name="Ohtoshi R."/>
            <person name="Malay A.D."/>
            <person name="Moran D.A.P."/>
            <person name="Tomita M."/>
            <person name="Numata K."/>
            <person name="Arakawa K."/>
        </authorList>
    </citation>
    <scope>NUCLEOTIDE SEQUENCE</scope>
</reference>
<sequence>MEESEHGVKSLELLKLHMVEFYLAEKLPQEDCLGKVLEGGVTITHTHTNPLRFYDHNYRGQTIVGLVPRSRPLRLLYGQCVTRQRLQNCTVHHGGEPLL</sequence>
<organism evidence="1 2">
    <name type="scientific">Trichonephila clavipes</name>
    <name type="common">Golden silk orbweaver</name>
    <name type="synonym">Nephila clavipes</name>
    <dbReference type="NCBI Taxonomy" id="2585209"/>
    <lineage>
        <taxon>Eukaryota</taxon>
        <taxon>Metazoa</taxon>
        <taxon>Ecdysozoa</taxon>
        <taxon>Arthropoda</taxon>
        <taxon>Chelicerata</taxon>
        <taxon>Arachnida</taxon>
        <taxon>Araneae</taxon>
        <taxon>Araneomorphae</taxon>
        <taxon>Entelegynae</taxon>
        <taxon>Araneoidea</taxon>
        <taxon>Nephilidae</taxon>
        <taxon>Trichonephila</taxon>
    </lineage>
</organism>
<keyword evidence="2" id="KW-1185">Reference proteome</keyword>
<proteinExistence type="predicted"/>
<dbReference type="AlphaFoldDB" id="A0A8X6RJ25"/>
<evidence type="ECO:0000313" key="2">
    <source>
        <dbReference type="Proteomes" id="UP000887159"/>
    </source>
</evidence>
<name>A0A8X6RJ25_TRICX</name>
<dbReference type="EMBL" id="BMAU01021094">
    <property type="protein sequence ID" value="GFX90327.1"/>
    <property type="molecule type" value="Genomic_DNA"/>
</dbReference>
<gene>
    <name evidence="1" type="ORF">TNCV_3849021</name>
</gene>